<feature type="chain" id="PRO_5020455301" description="GDSL esterase/lipase" evidence="4">
    <location>
        <begin position="27"/>
        <end position="373"/>
    </location>
</feature>
<keyword evidence="4" id="KW-0732">Signal</keyword>
<keyword evidence="2" id="KW-0378">Hydrolase</keyword>
<evidence type="ECO:0000256" key="4">
    <source>
        <dbReference type="SAM" id="SignalP"/>
    </source>
</evidence>
<evidence type="ECO:0008006" key="7">
    <source>
        <dbReference type="Google" id="ProtNLM"/>
    </source>
</evidence>
<dbReference type="AlphaFoldDB" id="A0A4U6V3C1"/>
<dbReference type="Gene3D" id="3.40.50.1110">
    <property type="entry name" value="SGNH hydrolase"/>
    <property type="match status" value="1"/>
</dbReference>
<evidence type="ECO:0000313" key="5">
    <source>
        <dbReference type="EMBL" id="TKW23518.1"/>
    </source>
</evidence>
<comment type="similarity">
    <text evidence="1">Belongs to the 'GDSL' lipolytic enzyme family.</text>
</comment>
<feature type="signal peptide" evidence="4">
    <location>
        <begin position="1"/>
        <end position="26"/>
    </location>
</feature>
<gene>
    <name evidence="5" type="ORF">SEVIR_4G296900v2</name>
</gene>
<keyword evidence="6" id="KW-1185">Reference proteome</keyword>
<organism evidence="5 6">
    <name type="scientific">Setaria viridis</name>
    <name type="common">Green bristlegrass</name>
    <name type="synonym">Setaria italica subsp. viridis</name>
    <dbReference type="NCBI Taxonomy" id="4556"/>
    <lineage>
        <taxon>Eukaryota</taxon>
        <taxon>Viridiplantae</taxon>
        <taxon>Streptophyta</taxon>
        <taxon>Embryophyta</taxon>
        <taxon>Tracheophyta</taxon>
        <taxon>Spermatophyta</taxon>
        <taxon>Magnoliopsida</taxon>
        <taxon>Liliopsida</taxon>
        <taxon>Poales</taxon>
        <taxon>Poaceae</taxon>
        <taxon>PACMAD clade</taxon>
        <taxon>Panicoideae</taxon>
        <taxon>Panicodae</taxon>
        <taxon>Paniceae</taxon>
        <taxon>Cenchrinae</taxon>
        <taxon>Setaria</taxon>
    </lineage>
</organism>
<evidence type="ECO:0000256" key="2">
    <source>
        <dbReference type="ARBA" id="ARBA00022801"/>
    </source>
</evidence>
<dbReference type="InterPro" id="IPR001087">
    <property type="entry name" value="GDSL"/>
</dbReference>
<dbReference type="PANTHER" id="PTHR45648:SF66">
    <property type="entry name" value="GDSL ESTERASE_LIPASE"/>
    <property type="match status" value="1"/>
</dbReference>
<accession>A0A4U6V3C1</accession>
<reference evidence="5" key="1">
    <citation type="submission" date="2019-03" db="EMBL/GenBank/DDBJ databases">
        <title>WGS assembly of Setaria viridis.</title>
        <authorList>
            <person name="Huang P."/>
            <person name="Jenkins J."/>
            <person name="Grimwood J."/>
            <person name="Barry K."/>
            <person name="Healey A."/>
            <person name="Mamidi S."/>
            <person name="Sreedasyam A."/>
            <person name="Shu S."/>
            <person name="Feldman M."/>
            <person name="Wu J."/>
            <person name="Yu Y."/>
            <person name="Chen C."/>
            <person name="Johnson J."/>
            <person name="Rokhsar D."/>
            <person name="Baxter I."/>
            <person name="Schmutz J."/>
            <person name="Brutnell T."/>
            <person name="Kellogg E."/>
        </authorList>
    </citation>
    <scope>NUCLEOTIDE SEQUENCE [LARGE SCALE GENOMIC DNA]</scope>
</reference>
<name>A0A4U6V3C1_SETVI</name>
<dbReference type="Gramene" id="TKW23518">
    <property type="protein sequence ID" value="TKW23518"/>
    <property type="gene ID" value="SEVIR_4G296900v2"/>
</dbReference>
<dbReference type="SUPFAM" id="SSF52266">
    <property type="entry name" value="SGNH hydrolase"/>
    <property type="match status" value="1"/>
</dbReference>
<dbReference type="GO" id="GO:0016788">
    <property type="term" value="F:hydrolase activity, acting on ester bonds"/>
    <property type="evidence" value="ECO:0007669"/>
    <property type="project" value="InterPro"/>
</dbReference>
<dbReference type="InterPro" id="IPR035669">
    <property type="entry name" value="SGNH_plant_lipase-like"/>
</dbReference>
<evidence type="ECO:0000313" key="6">
    <source>
        <dbReference type="Proteomes" id="UP000298652"/>
    </source>
</evidence>
<dbReference type="PANTHER" id="PTHR45648">
    <property type="entry name" value="GDSL LIPASE/ACYLHYDROLASE FAMILY PROTEIN (AFU_ORTHOLOGUE AFUA_4G14700)"/>
    <property type="match status" value="1"/>
</dbReference>
<evidence type="ECO:0000256" key="1">
    <source>
        <dbReference type="ARBA" id="ARBA00008668"/>
    </source>
</evidence>
<dbReference type="Pfam" id="PF00657">
    <property type="entry name" value="Lipase_GDSL"/>
    <property type="match status" value="1"/>
</dbReference>
<dbReference type="Proteomes" id="UP000298652">
    <property type="component" value="Chromosome 4"/>
</dbReference>
<dbReference type="EMBL" id="CM016555">
    <property type="protein sequence ID" value="TKW23518.1"/>
    <property type="molecule type" value="Genomic_DNA"/>
</dbReference>
<dbReference type="GO" id="GO:0016042">
    <property type="term" value="P:lipid catabolic process"/>
    <property type="evidence" value="ECO:0007669"/>
    <property type="project" value="UniProtKB-KW"/>
</dbReference>
<dbReference type="CDD" id="cd01837">
    <property type="entry name" value="SGNH_plant_lipase_like"/>
    <property type="match status" value="1"/>
</dbReference>
<sequence>MIMGSNTLMAMEGFVVCLVISREVLGAAAAAVLQPPPPMYVFGDSYLDVGNNNYLSGPNVPRVNRPYYGIDFPGFPTGRFSNGYNTADYIAKKIGLAAGSPPPYLSVAWSSSLVVSTALTIGMSYASGGAGILDSTNAGDNIPLSKQVQYFNATRSKMVAAVGSGAVDTLLSRSVVLIGAGGNDLSAFANAQQQSDAAAFYGSLMSNYSAAITDLYTLGARNFAITNVALAGCLPVARVLDAAGSCSDYRNYLADRFHDALRSLLADLAARLPGFLYSLADSFALMVDTFYDPQASSGFTDVASACYGGGRLGAEAECSLNSTICANRDQHYFWDNVHITQQAAKQRAQAFYDGPAKYTTPINFKQLVQMTAA</sequence>
<evidence type="ECO:0000256" key="3">
    <source>
        <dbReference type="ARBA" id="ARBA00022963"/>
    </source>
</evidence>
<dbReference type="OMA" id="STICANR"/>
<keyword evidence="3" id="KW-0443">Lipid metabolism</keyword>
<protein>
    <recommendedName>
        <fullName evidence="7">GDSL esterase/lipase</fullName>
    </recommendedName>
</protein>
<dbReference type="InterPro" id="IPR036514">
    <property type="entry name" value="SGNH_hydro_sf"/>
</dbReference>
<proteinExistence type="inferred from homology"/>
<dbReference type="InterPro" id="IPR051058">
    <property type="entry name" value="GDSL_Est/Lipase"/>
</dbReference>
<keyword evidence="3" id="KW-0442">Lipid degradation</keyword>